<dbReference type="Proteomes" id="UP001412067">
    <property type="component" value="Unassembled WGS sequence"/>
</dbReference>
<reference evidence="1 2" key="1">
    <citation type="journal article" date="2022" name="Nat. Plants">
        <title>Genomes of leafy and leafless Platanthera orchids illuminate the evolution of mycoheterotrophy.</title>
        <authorList>
            <person name="Li M.H."/>
            <person name="Liu K.W."/>
            <person name="Li Z."/>
            <person name="Lu H.C."/>
            <person name="Ye Q.L."/>
            <person name="Zhang D."/>
            <person name="Wang J.Y."/>
            <person name="Li Y.F."/>
            <person name="Zhong Z.M."/>
            <person name="Liu X."/>
            <person name="Yu X."/>
            <person name="Liu D.K."/>
            <person name="Tu X.D."/>
            <person name="Liu B."/>
            <person name="Hao Y."/>
            <person name="Liao X.Y."/>
            <person name="Jiang Y.T."/>
            <person name="Sun W.H."/>
            <person name="Chen J."/>
            <person name="Chen Y.Q."/>
            <person name="Ai Y."/>
            <person name="Zhai J.W."/>
            <person name="Wu S.S."/>
            <person name="Zhou Z."/>
            <person name="Hsiao Y.Y."/>
            <person name="Wu W.L."/>
            <person name="Chen Y.Y."/>
            <person name="Lin Y.F."/>
            <person name="Hsu J.L."/>
            <person name="Li C.Y."/>
            <person name="Wang Z.W."/>
            <person name="Zhao X."/>
            <person name="Zhong W.Y."/>
            <person name="Ma X.K."/>
            <person name="Ma L."/>
            <person name="Huang J."/>
            <person name="Chen G.Z."/>
            <person name="Huang M.Z."/>
            <person name="Huang L."/>
            <person name="Peng D.H."/>
            <person name="Luo Y.B."/>
            <person name="Zou S.Q."/>
            <person name="Chen S.P."/>
            <person name="Lan S."/>
            <person name="Tsai W.C."/>
            <person name="Van de Peer Y."/>
            <person name="Liu Z.J."/>
        </authorList>
    </citation>
    <scope>NUCLEOTIDE SEQUENCE [LARGE SCALE GENOMIC DNA]</scope>
    <source>
        <strain evidence="1">Lor288</strain>
    </source>
</reference>
<name>A0ABR2LRV4_9ASPA</name>
<dbReference type="PANTHER" id="PTHR36704:SF1">
    <property type="entry name" value="OS06G0239700 PROTEIN"/>
    <property type="match status" value="1"/>
</dbReference>
<accession>A0ABR2LRV4</accession>
<sequence>MEGSFFLQESKLIVGRLSEKFTPSTSGEAAADSSTSIIEEPIDVLPEILRHTIPIRANAKTTTKPSLSTNSKWLLKNSYPTPASTLSSDALNPLRANASIPQATFGPRRWELLNKQPSFSASTANELRRDRHPFIRLEKLKALRN</sequence>
<dbReference type="PANTHER" id="PTHR36704">
    <property type="entry name" value="PROTEIN, PUTATIVE-RELATED"/>
    <property type="match status" value="1"/>
</dbReference>
<comment type="caution">
    <text evidence="1">The sequence shown here is derived from an EMBL/GenBank/DDBJ whole genome shotgun (WGS) entry which is preliminary data.</text>
</comment>
<evidence type="ECO:0000313" key="1">
    <source>
        <dbReference type="EMBL" id="KAK8948125.1"/>
    </source>
</evidence>
<dbReference type="EMBL" id="JBBWWR010000016">
    <property type="protein sequence ID" value="KAK8948125.1"/>
    <property type="molecule type" value="Genomic_DNA"/>
</dbReference>
<keyword evidence="2" id="KW-1185">Reference proteome</keyword>
<protein>
    <submittedName>
        <fullName evidence="1">Uncharacterized protein</fullName>
    </submittedName>
</protein>
<gene>
    <name evidence="1" type="ORF">KSP40_PGU021827</name>
</gene>
<proteinExistence type="predicted"/>
<organism evidence="1 2">
    <name type="scientific">Platanthera guangdongensis</name>
    <dbReference type="NCBI Taxonomy" id="2320717"/>
    <lineage>
        <taxon>Eukaryota</taxon>
        <taxon>Viridiplantae</taxon>
        <taxon>Streptophyta</taxon>
        <taxon>Embryophyta</taxon>
        <taxon>Tracheophyta</taxon>
        <taxon>Spermatophyta</taxon>
        <taxon>Magnoliopsida</taxon>
        <taxon>Liliopsida</taxon>
        <taxon>Asparagales</taxon>
        <taxon>Orchidaceae</taxon>
        <taxon>Orchidoideae</taxon>
        <taxon>Orchideae</taxon>
        <taxon>Orchidinae</taxon>
        <taxon>Platanthera</taxon>
    </lineage>
</organism>
<evidence type="ECO:0000313" key="2">
    <source>
        <dbReference type="Proteomes" id="UP001412067"/>
    </source>
</evidence>